<dbReference type="SUPFAM" id="SSF54637">
    <property type="entry name" value="Thioesterase/thiol ester dehydrase-isomerase"/>
    <property type="match status" value="1"/>
</dbReference>
<sequence>MYKLEEIKVGMVASYSQTISEADVKNFANISGDRNPIHMDDVYAEKSRFGKRVAHGMFSTSFFSALFGMQLPGPGCVYVSQSIKFRKPVYIGDTVTAYIEVIEVDLPRRRVHFNTYCKVGVSKVITGMAEIYIPE</sequence>
<dbReference type="PANTHER" id="PTHR43437:SF3">
    <property type="entry name" value="HYDROXYACYL-THIOESTER DEHYDRATASE TYPE 2, MITOCHONDRIAL"/>
    <property type="match status" value="1"/>
</dbReference>
<dbReference type="GO" id="GO:0005835">
    <property type="term" value="C:fatty acid synthase complex"/>
    <property type="evidence" value="ECO:0007669"/>
    <property type="project" value="InterPro"/>
</dbReference>
<proteinExistence type="predicted"/>
<evidence type="ECO:0000313" key="3">
    <source>
        <dbReference type="EMBL" id="WEE24644.1"/>
    </source>
</evidence>
<dbReference type="GO" id="GO:0019171">
    <property type="term" value="F:(3R)-hydroxyacyl-[acyl-carrier-protein] dehydratase activity"/>
    <property type="evidence" value="ECO:0007669"/>
    <property type="project" value="TreeGrafter"/>
</dbReference>
<feature type="domain" description="MaoC-like" evidence="2">
    <location>
        <begin position="11"/>
        <end position="114"/>
    </location>
</feature>
<dbReference type="GO" id="GO:0004312">
    <property type="term" value="F:fatty acid synthase activity"/>
    <property type="evidence" value="ECO:0007669"/>
    <property type="project" value="InterPro"/>
</dbReference>
<keyword evidence="1" id="KW-0456">Lyase</keyword>
<evidence type="ECO:0000313" key="4">
    <source>
        <dbReference type="Proteomes" id="UP001214666"/>
    </source>
</evidence>
<evidence type="ECO:0000259" key="2">
    <source>
        <dbReference type="Pfam" id="PF01575"/>
    </source>
</evidence>
<dbReference type="AlphaFoldDB" id="A0AAX3P1V7"/>
<dbReference type="Pfam" id="PF01575">
    <property type="entry name" value="MaoC_dehydratas"/>
    <property type="match status" value="1"/>
</dbReference>
<reference evidence="3" key="1">
    <citation type="submission" date="2023-02" db="EMBL/GenBank/DDBJ databases">
        <title>The sequence of Aeromonas hydrophila K533.</title>
        <authorList>
            <person name="Luo X."/>
        </authorList>
    </citation>
    <scope>NUCLEOTIDE SEQUENCE</scope>
    <source>
        <strain evidence="3">K533</strain>
    </source>
</reference>
<dbReference type="FunFam" id="3.10.129.10:FF:000042">
    <property type="entry name" value="MaoC domain protein dehydratase"/>
    <property type="match status" value="1"/>
</dbReference>
<dbReference type="EMBL" id="CP118942">
    <property type="protein sequence ID" value="WEE24644.1"/>
    <property type="molecule type" value="Genomic_DNA"/>
</dbReference>
<dbReference type="InterPro" id="IPR002539">
    <property type="entry name" value="MaoC-like_dom"/>
</dbReference>
<name>A0AAX3P1V7_AERHY</name>
<dbReference type="CDD" id="cd03449">
    <property type="entry name" value="R_hydratase"/>
    <property type="match status" value="1"/>
</dbReference>
<organism evidence="3 4">
    <name type="scientific">Aeromonas hydrophila</name>
    <dbReference type="NCBI Taxonomy" id="644"/>
    <lineage>
        <taxon>Bacteria</taxon>
        <taxon>Pseudomonadati</taxon>
        <taxon>Pseudomonadota</taxon>
        <taxon>Gammaproteobacteria</taxon>
        <taxon>Aeromonadales</taxon>
        <taxon>Aeromonadaceae</taxon>
        <taxon>Aeromonas</taxon>
    </lineage>
</organism>
<gene>
    <name evidence="3" type="ORF">PY771_13235</name>
</gene>
<dbReference type="Proteomes" id="UP001214666">
    <property type="component" value="Chromosome"/>
</dbReference>
<dbReference type="RefSeq" id="WP_275115480.1">
    <property type="nucleotide sequence ID" value="NZ_CP118942.1"/>
</dbReference>
<dbReference type="PANTHER" id="PTHR43437">
    <property type="entry name" value="HYDROXYACYL-THIOESTER DEHYDRATASE TYPE 2, MITOCHONDRIAL-RELATED"/>
    <property type="match status" value="1"/>
</dbReference>
<dbReference type="InterPro" id="IPR003965">
    <property type="entry name" value="Fatty_acid_synthase"/>
</dbReference>
<accession>A0AAX3P1V7</accession>
<dbReference type="InterPro" id="IPR029069">
    <property type="entry name" value="HotDog_dom_sf"/>
</dbReference>
<evidence type="ECO:0000256" key="1">
    <source>
        <dbReference type="ARBA" id="ARBA00023239"/>
    </source>
</evidence>
<dbReference type="PRINTS" id="PR01483">
    <property type="entry name" value="FASYNTHASE"/>
</dbReference>
<dbReference type="Gene3D" id="3.10.129.10">
    <property type="entry name" value="Hotdog Thioesterase"/>
    <property type="match status" value="1"/>
</dbReference>
<dbReference type="InterPro" id="IPR050965">
    <property type="entry name" value="UPF0336/Enoyl-CoA_hydratase"/>
</dbReference>
<dbReference type="GO" id="GO:0006633">
    <property type="term" value="P:fatty acid biosynthetic process"/>
    <property type="evidence" value="ECO:0007669"/>
    <property type="project" value="InterPro"/>
</dbReference>
<protein>
    <submittedName>
        <fullName evidence="3">MaoC family dehydratase</fullName>
    </submittedName>
</protein>